<feature type="compositionally biased region" description="Polar residues" evidence="1">
    <location>
        <begin position="316"/>
        <end position="331"/>
    </location>
</feature>
<feature type="compositionally biased region" description="Polar residues" evidence="1">
    <location>
        <begin position="239"/>
        <end position="269"/>
    </location>
</feature>
<dbReference type="PANTHER" id="PTHR33700">
    <property type="entry name" value="MYB-LIKE PROTEIN X"/>
    <property type="match status" value="1"/>
</dbReference>
<feature type="compositionally biased region" description="Polar residues" evidence="1">
    <location>
        <begin position="449"/>
        <end position="471"/>
    </location>
</feature>
<evidence type="ECO:0000313" key="5">
    <source>
        <dbReference type="Proteomes" id="UP000077755"/>
    </source>
</evidence>
<feature type="compositionally biased region" description="Basic and acidic residues" evidence="1">
    <location>
        <begin position="66"/>
        <end position="84"/>
    </location>
</feature>
<keyword evidence="2" id="KW-0472">Membrane</keyword>
<dbReference type="Proteomes" id="UP000077755">
    <property type="component" value="Chromosome 6"/>
</dbReference>
<evidence type="ECO:0000256" key="2">
    <source>
        <dbReference type="SAM" id="Phobius"/>
    </source>
</evidence>
<gene>
    <name evidence="3" type="ORF">DCAR_021931</name>
    <name evidence="4" type="ORF">DCAR_0624249</name>
</gene>
<sequence>MYRQSSSRNQRNKGFKVKHALQIFLLFAVCFWLIYQVRHSYDKKVFDDNDARNSQHLQTDDEILKLGRKDPHPQVKEPSKKNEKLDEEADEDIEVDIMAKEKEDKVKGGDGELDEHDQQKSDAELDRDKVIIDEEKELERVNEKKNGKVDTDRISKVEAEGSEDNLDHDRDTKNTHKAREEQYKADDASSAVTNEGQTSSSEIESGFTQNQTSTLGNEIKGIIGQNFTNSKVRDDETSGNRTSSMVNSEKGSEVLNSTSKGSNFEVTAESTDKLKLSNDTTEVGIELRDLPNGTEISTIDSSHARNDTDNVKGSAAGSNIQTVSEEHANNSSIAMVNSRLDSNTTEDSNTTDTILTGYVESNLGTFSDISNDQIALEHTAPSNASADTKDASEIIIIEKNRGAHLTETLGLSAEADGNTEGSESSNTENAGIIKNGTVDSVVTEDTLPQLDSVTSPDLRTEASNSEVAADE</sequence>
<reference evidence="4" key="2">
    <citation type="submission" date="2022-03" db="EMBL/GenBank/DDBJ databases">
        <title>Draft title - Genomic analysis of global carrot germplasm unveils the trajectory of domestication and the origin of high carotenoid orange carrot.</title>
        <authorList>
            <person name="Iorizzo M."/>
            <person name="Ellison S."/>
            <person name="Senalik D."/>
            <person name="Macko-Podgorni A."/>
            <person name="Grzebelus D."/>
            <person name="Bostan H."/>
            <person name="Rolling W."/>
            <person name="Curaba J."/>
            <person name="Simon P."/>
        </authorList>
    </citation>
    <scope>NUCLEOTIDE SEQUENCE</scope>
    <source>
        <tissue evidence="4">Leaf</tissue>
    </source>
</reference>
<reference evidence="3" key="1">
    <citation type="journal article" date="2016" name="Nat. Genet.">
        <title>A high-quality carrot genome assembly provides new insights into carotenoid accumulation and asterid genome evolution.</title>
        <authorList>
            <person name="Iorizzo M."/>
            <person name="Ellison S."/>
            <person name="Senalik D."/>
            <person name="Zeng P."/>
            <person name="Satapoomin P."/>
            <person name="Huang J."/>
            <person name="Bowman M."/>
            <person name="Iovene M."/>
            <person name="Sanseverino W."/>
            <person name="Cavagnaro P."/>
            <person name="Yildiz M."/>
            <person name="Macko-Podgorni A."/>
            <person name="Moranska E."/>
            <person name="Grzebelus E."/>
            <person name="Grzebelus D."/>
            <person name="Ashrafi H."/>
            <person name="Zheng Z."/>
            <person name="Cheng S."/>
            <person name="Spooner D."/>
            <person name="Van Deynze A."/>
            <person name="Simon P."/>
        </authorList>
    </citation>
    <scope>NUCLEOTIDE SEQUENCE [LARGE SCALE GENOMIC DNA]</scope>
    <source>
        <tissue evidence="3">Leaf</tissue>
    </source>
</reference>
<feature type="compositionally biased region" description="Polar residues" evidence="1">
    <location>
        <begin position="419"/>
        <end position="429"/>
    </location>
</feature>
<dbReference type="OrthoDB" id="1928179at2759"/>
<feature type="region of interest" description="Disordered" evidence="1">
    <location>
        <begin position="66"/>
        <end position="271"/>
    </location>
</feature>
<evidence type="ECO:0000313" key="3">
    <source>
        <dbReference type="EMBL" id="KZM90704.1"/>
    </source>
</evidence>
<organism evidence="3">
    <name type="scientific">Daucus carota subsp. sativus</name>
    <name type="common">Carrot</name>
    <dbReference type="NCBI Taxonomy" id="79200"/>
    <lineage>
        <taxon>Eukaryota</taxon>
        <taxon>Viridiplantae</taxon>
        <taxon>Streptophyta</taxon>
        <taxon>Embryophyta</taxon>
        <taxon>Tracheophyta</taxon>
        <taxon>Spermatophyta</taxon>
        <taxon>Magnoliopsida</taxon>
        <taxon>eudicotyledons</taxon>
        <taxon>Gunneridae</taxon>
        <taxon>Pentapetalae</taxon>
        <taxon>asterids</taxon>
        <taxon>campanulids</taxon>
        <taxon>Apiales</taxon>
        <taxon>Apiaceae</taxon>
        <taxon>Apioideae</taxon>
        <taxon>Scandiceae</taxon>
        <taxon>Daucinae</taxon>
        <taxon>Daucus</taxon>
        <taxon>Daucus sect. Daucus</taxon>
    </lineage>
</organism>
<dbReference type="OMA" id="SHKAREM"/>
<dbReference type="Gramene" id="KZM90704">
    <property type="protein sequence ID" value="KZM90704"/>
    <property type="gene ID" value="DCAR_021931"/>
</dbReference>
<evidence type="ECO:0000256" key="1">
    <source>
        <dbReference type="SAM" id="MobiDB-lite"/>
    </source>
</evidence>
<keyword evidence="2" id="KW-1133">Transmembrane helix</keyword>
<feature type="compositionally biased region" description="Basic and acidic residues" evidence="1">
    <location>
        <begin position="97"/>
        <end position="187"/>
    </location>
</feature>
<feature type="transmembrane region" description="Helical" evidence="2">
    <location>
        <begin position="20"/>
        <end position="37"/>
    </location>
</feature>
<feature type="compositionally biased region" description="Polar residues" evidence="1">
    <location>
        <begin position="190"/>
        <end position="216"/>
    </location>
</feature>
<keyword evidence="5" id="KW-1185">Reference proteome</keyword>
<keyword evidence="2" id="KW-0812">Transmembrane</keyword>
<protein>
    <submittedName>
        <fullName evidence="3">Uncharacterized protein</fullName>
    </submittedName>
</protein>
<feature type="compositionally biased region" description="Acidic residues" evidence="1">
    <location>
        <begin position="85"/>
        <end position="95"/>
    </location>
</feature>
<evidence type="ECO:0000313" key="4">
    <source>
        <dbReference type="EMBL" id="WOH04837.1"/>
    </source>
</evidence>
<proteinExistence type="predicted"/>
<dbReference type="STRING" id="79200.A0A164VQJ3"/>
<feature type="region of interest" description="Disordered" evidence="1">
    <location>
        <begin position="294"/>
        <end position="331"/>
    </location>
</feature>
<dbReference type="KEGG" id="dcr:108224996"/>
<feature type="region of interest" description="Disordered" evidence="1">
    <location>
        <begin position="408"/>
        <end position="471"/>
    </location>
</feature>
<dbReference type="AlphaFoldDB" id="A0A164VQJ3"/>
<accession>A0A164VQJ3</accession>
<name>A0A164VQJ3_DAUCS</name>
<dbReference type="PANTHER" id="PTHR33700:SF4">
    <property type="entry name" value="MYB-LIKE PROTEIN X"/>
    <property type="match status" value="1"/>
</dbReference>
<dbReference type="EMBL" id="LNRQ01000006">
    <property type="protein sequence ID" value="KZM90704.1"/>
    <property type="molecule type" value="Genomic_DNA"/>
</dbReference>
<dbReference type="EMBL" id="CP093348">
    <property type="protein sequence ID" value="WOH04837.1"/>
    <property type="molecule type" value="Genomic_DNA"/>
</dbReference>